<evidence type="ECO:0000313" key="2">
    <source>
        <dbReference type="EMBL" id="VYS52280.1"/>
    </source>
</evidence>
<gene>
    <name evidence="2" type="ORF">AN1_LOCUS7742</name>
</gene>
<accession>A0A654EU50</accession>
<dbReference type="EMBL" id="CACRSJ010000105">
    <property type="protein sequence ID" value="VYS52280.1"/>
    <property type="molecule type" value="Genomic_DNA"/>
</dbReference>
<organism evidence="2 3">
    <name type="scientific">Arabidopsis thaliana</name>
    <name type="common">Mouse-ear cress</name>
    <dbReference type="NCBI Taxonomy" id="3702"/>
    <lineage>
        <taxon>Eukaryota</taxon>
        <taxon>Viridiplantae</taxon>
        <taxon>Streptophyta</taxon>
        <taxon>Embryophyta</taxon>
        <taxon>Tracheophyta</taxon>
        <taxon>Spermatophyta</taxon>
        <taxon>Magnoliopsida</taxon>
        <taxon>eudicotyledons</taxon>
        <taxon>Gunneridae</taxon>
        <taxon>Pentapetalae</taxon>
        <taxon>rosids</taxon>
        <taxon>malvids</taxon>
        <taxon>Brassicales</taxon>
        <taxon>Brassicaceae</taxon>
        <taxon>Camelineae</taxon>
        <taxon>Arabidopsis</taxon>
    </lineage>
</organism>
<sequence>MRSAETNNHKHAYERNRKQHKNLDWHRDSREVSGEQTSLKIDGIQTNTCRSIPEAKWVCRRSIRYKQMEPGEVSDESLNVETGGRQHVTKGETNVYRNSCGRK</sequence>
<protein>
    <submittedName>
        <fullName evidence="2">Uncharacterized protein</fullName>
    </submittedName>
</protein>
<feature type="region of interest" description="Disordered" evidence="1">
    <location>
        <begin position="1"/>
        <end position="39"/>
    </location>
</feature>
<dbReference type="ExpressionAtlas" id="A0A654EU50">
    <property type="expression patterns" value="differential"/>
</dbReference>
<dbReference type="AlphaFoldDB" id="A0A654EU50"/>
<evidence type="ECO:0000256" key="1">
    <source>
        <dbReference type="SAM" id="MobiDB-lite"/>
    </source>
</evidence>
<dbReference type="Proteomes" id="UP000426265">
    <property type="component" value="Unassembled WGS sequence"/>
</dbReference>
<feature type="compositionally biased region" description="Basic and acidic residues" evidence="1">
    <location>
        <begin position="7"/>
        <end position="33"/>
    </location>
</feature>
<proteinExistence type="predicted"/>
<reference evidence="2 3" key="1">
    <citation type="submission" date="2019-11" db="EMBL/GenBank/DDBJ databases">
        <authorList>
            <person name="Jiao W.-B."/>
            <person name="Schneeberger K."/>
        </authorList>
    </citation>
    <scope>NUCLEOTIDE SEQUENCE [LARGE SCALE GENOMIC DNA]</scope>
    <source>
        <strain evidence="3">cv. An-1</strain>
    </source>
</reference>
<evidence type="ECO:0000313" key="3">
    <source>
        <dbReference type="Proteomes" id="UP000426265"/>
    </source>
</evidence>
<name>A0A654EU50_ARATH</name>